<sequence length="338" mass="35600">MRRRIAVLPVLEGLGLLALLLLPLALEDFGVIFATRVLILCLLALSFDLVWGHAGIMSFGQALFFGAGAYGVALIGRDLDLAQAAATLPVAALVGGGLALLFAWFLLLGRQPSIIFVSLGTLTGSYAAERLVNASEYLGGRNGISGVPVLQFGDFEFLEGPRFYYLALGILAVVYVLCRLLVRSQFGLVLAGIRDDEKRLAFLGYRVPLFKAAVFGWAGLVAGLGGGLYAYHEGFAGPVSLGMQLSTMAVLYALFGGTGTLAGAVVGTFAIEGLSLGLSDLSPSFWPIALGLLLLLVIVFQRTGLLGFVVPESERVGRFGRPPRGAPAPVLKPREAGE</sequence>
<dbReference type="Proteomes" id="UP000697995">
    <property type="component" value="Unassembled WGS sequence"/>
</dbReference>
<feature type="transmembrane region" description="Helical" evidence="6">
    <location>
        <begin position="163"/>
        <end position="182"/>
    </location>
</feature>
<feature type="transmembrane region" description="Helical" evidence="6">
    <location>
        <begin position="58"/>
        <end position="76"/>
    </location>
</feature>
<proteinExistence type="predicted"/>
<organism evidence="7 8">
    <name type="scientific">Paracraurococcus ruber</name>
    <dbReference type="NCBI Taxonomy" id="77675"/>
    <lineage>
        <taxon>Bacteria</taxon>
        <taxon>Pseudomonadati</taxon>
        <taxon>Pseudomonadota</taxon>
        <taxon>Alphaproteobacteria</taxon>
        <taxon>Acetobacterales</taxon>
        <taxon>Roseomonadaceae</taxon>
        <taxon>Paracraurococcus</taxon>
    </lineage>
</organism>
<evidence type="ECO:0000313" key="8">
    <source>
        <dbReference type="Proteomes" id="UP000697995"/>
    </source>
</evidence>
<dbReference type="EMBL" id="NRSG01000007">
    <property type="protein sequence ID" value="MBK1656985.1"/>
    <property type="molecule type" value="Genomic_DNA"/>
</dbReference>
<dbReference type="RefSeq" id="WP_133217680.1">
    <property type="nucleotide sequence ID" value="NZ_NRSG01000007.1"/>
</dbReference>
<feature type="transmembrane region" description="Helical" evidence="6">
    <location>
        <begin position="249"/>
        <end position="271"/>
    </location>
</feature>
<reference evidence="7 8" key="1">
    <citation type="journal article" date="2020" name="Microorganisms">
        <title>Osmotic Adaptation and Compatible Solute Biosynthesis of Phototrophic Bacteria as Revealed from Genome Analyses.</title>
        <authorList>
            <person name="Imhoff J.F."/>
            <person name="Rahn T."/>
            <person name="Kunzel S."/>
            <person name="Keller A."/>
            <person name="Neulinger S.C."/>
        </authorList>
    </citation>
    <scope>NUCLEOTIDE SEQUENCE [LARGE SCALE GENOMIC DNA]</scope>
    <source>
        <strain evidence="7 8">DSM 15382</strain>
    </source>
</reference>
<evidence type="ECO:0000256" key="4">
    <source>
        <dbReference type="ARBA" id="ARBA00022989"/>
    </source>
</evidence>
<dbReference type="PANTHER" id="PTHR30482">
    <property type="entry name" value="HIGH-AFFINITY BRANCHED-CHAIN AMINO ACID TRANSPORT SYSTEM PERMEASE"/>
    <property type="match status" value="1"/>
</dbReference>
<evidence type="ECO:0000256" key="1">
    <source>
        <dbReference type="ARBA" id="ARBA00004651"/>
    </source>
</evidence>
<keyword evidence="5 6" id="KW-0472">Membrane</keyword>
<name>A0ABS1CRB3_9PROT</name>
<evidence type="ECO:0000313" key="7">
    <source>
        <dbReference type="EMBL" id="MBK1656985.1"/>
    </source>
</evidence>
<evidence type="ECO:0000256" key="3">
    <source>
        <dbReference type="ARBA" id="ARBA00022692"/>
    </source>
</evidence>
<feature type="transmembrane region" description="Helical" evidence="6">
    <location>
        <begin position="283"/>
        <end position="301"/>
    </location>
</feature>
<dbReference type="InterPro" id="IPR043428">
    <property type="entry name" value="LivM-like"/>
</dbReference>
<comment type="caution">
    <text evidence="7">The sequence shown here is derived from an EMBL/GenBank/DDBJ whole genome shotgun (WGS) entry which is preliminary data.</text>
</comment>
<comment type="subcellular location">
    <subcellularLocation>
        <location evidence="1">Cell membrane</location>
        <topology evidence="1">Multi-pass membrane protein</topology>
    </subcellularLocation>
</comment>
<feature type="transmembrane region" description="Helical" evidence="6">
    <location>
        <begin position="32"/>
        <end position="51"/>
    </location>
</feature>
<protein>
    <submittedName>
        <fullName evidence="7">Branched-chain amino acid ABC transporter permease</fullName>
    </submittedName>
</protein>
<dbReference type="CDD" id="cd06581">
    <property type="entry name" value="TM_PBP1_LivM_like"/>
    <property type="match status" value="1"/>
</dbReference>
<evidence type="ECO:0000256" key="6">
    <source>
        <dbReference type="SAM" id="Phobius"/>
    </source>
</evidence>
<feature type="transmembrane region" description="Helical" evidence="6">
    <location>
        <begin position="203"/>
        <end position="229"/>
    </location>
</feature>
<keyword evidence="4 6" id="KW-1133">Transmembrane helix</keyword>
<accession>A0ABS1CRB3</accession>
<gene>
    <name evidence="7" type="ORF">CKO45_01930</name>
</gene>
<keyword evidence="3 6" id="KW-0812">Transmembrane</keyword>
<feature type="transmembrane region" description="Helical" evidence="6">
    <location>
        <begin position="88"/>
        <end position="107"/>
    </location>
</feature>
<dbReference type="InterPro" id="IPR001851">
    <property type="entry name" value="ABC_transp_permease"/>
</dbReference>
<dbReference type="PANTHER" id="PTHR30482:SF17">
    <property type="entry name" value="ABC TRANSPORTER ATP-BINDING PROTEIN"/>
    <property type="match status" value="1"/>
</dbReference>
<evidence type="ECO:0000256" key="5">
    <source>
        <dbReference type="ARBA" id="ARBA00023136"/>
    </source>
</evidence>
<keyword evidence="8" id="KW-1185">Reference proteome</keyword>
<evidence type="ECO:0000256" key="2">
    <source>
        <dbReference type="ARBA" id="ARBA00022475"/>
    </source>
</evidence>
<feature type="transmembrane region" description="Helical" evidence="6">
    <location>
        <begin position="7"/>
        <end position="26"/>
    </location>
</feature>
<dbReference type="Pfam" id="PF02653">
    <property type="entry name" value="BPD_transp_2"/>
    <property type="match status" value="1"/>
</dbReference>
<keyword evidence="2" id="KW-1003">Cell membrane</keyword>